<dbReference type="RefSeq" id="WP_298344140.1">
    <property type="nucleotide sequence ID" value="NZ_JBFSHR010000072.1"/>
</dbReference>
<feature type="active site" evidence="2">
    <location>
        <position position="230"/>
    </location>
</feature>
<dbReference type="InterPro" id="IPR016161">
    <property type="entry name" value="Ald_DH/histidinol_DH"/>
</dbReference>
<protein>
    <submittedName>
        <fullName evidence="5">Aldehyde dehydrogenase family protein</fullName>
    </submittedName>
</protein>
<evidence type="ECO:0000256" key="2">
    <source>
        <dbReference type="PROSITE-ProRule" id="PRU10007"/>
    </source>
</evidence>
<dbReference type="PROSITE" id="PS00687">
    <property type="entry name" value="ALDEHYDE_DEHYDR_GLU"/>
    <property type="match status" value="1"/>
</dbReference>
<dbReference type="EMBL" id="JBFSHR010000072">
    <property type="protein sequence ID" value="MEX6430680.1"/>
    <property type="molecule type" value="Genomic_DNA"/>
</dbReference>
<dbReference type="PANTHER" id="PTHR11699">
    <property type="entry name" value="ALDEHYDE DEHYDROGENASE-RELATED"/>
    <property type="match status" value="1"/>
</dbReference>
<evidence type="ECO:0000313" key="6">
    <source>
        <dbReference type="Proteomes" id="UP001560267"/>
    </source>
</evidence>
<dbReference type="InterPro" id="IPR016160">
    <property type="entry name" value="Ald_DH_CS_CYS"/>
</dbReference>
<name>A0ABV3Y573_9ACTN</name>
<keyword evidence="1 3" id="KW-0560">Oxidoreductase</keyword>
<organism evidence="5 6">
    <name type="scientific">Ferrimicrobium acidiphilum</name>
    <dbReference type="NCBI Taxonomy" id="121039"/>
    <lineage>
        <taxon>Bacteria</taxon>
        <taxon>Bacillati</taxon>
        <taxon>Actinomycetota</taxon>
        <taxon>Acidimicrobiia</taxon>
        <taxon>Acidimicrobiales</taxon>
        <taxon>Acidimicrobiaceae</taxon>
        <taxon>Ferrimicrobium</taxon>
    </lineage>
</organism>
<accession>A0ABV3Y573</accession>
<sequence>MRDVSNVVNPATAETVRTLELFGLEDTDRAIARSVAVGDSWRLMAPGDRGRLLRRFADVIDSHVEELARLEVSNAGHTISNARWEAANVRDVVEYYAAAPERLFGRQIPVAGGVDITFREPLGVVGVVVPWNFPMPIASWGFAPALAAGNTVVLKPAELTPLTAMRLAELALEAGLPEHVFQVLPGKGSIVGWRFVTHEAVRKICFTGSTEVGKAIMAGCADQIKRVTLELGGKSANIVFDDCDIERAAAAAPMSVFDNAGQDCCARSRLLVQHSIYDDFLSKFEIAVKAVKVLDPSDEASEMGPLISGDQRDRVASYVEGSNVLFRGSAPAGPGFWFPPTVVAPSSDQEPACREEIFGPVVAVIPFEDEADAIRIANDSIYGLSGSIWTRDVGRALRVAQAVQTGTLSVNSHSSVRYSTPFGGYKQSGLGRELGPDALDSFTELKNVYLATEV</sequence>
<gene>
    <name evidence="5" type="ORF">AB6A68_12670</name>
</gene>
<dbReference type="Gene3D" id="3.40.605.10">
    <property type="entry name" value="Aldehyde Dehydrogenase, Chain A, domain 1"/>
    <property type="match status" value="1"/>
</dbReference>
<reference evidence="5 6" key="1">
    <citation type="submission" date="2024-07" db="EMBL/GenBank/DDBJ databases">
        <title>Draft Genome Sequence of Ferrimicrobium acidiphilum Strain YE2023, Isolated from a Pulp of Bioleach Reactor.</title>
        <authorList>
            <person name="Elkina Y.A."/>
            <person name="Bulaeva A.G."/>
            <person name="Beletsky A.V."/>
            <person name="Mardanov A.V."/>
        </authorList>
    </citation>
    <scope>NUCLEOTIDE SEQUENCE [LARGE SCALE GENOMIC DNA]</scope>
    <source>
        <strain evidence="5 6">YE2023</strain>
    </source>
</reference>
<comment type="similarity">
    <text evidence="3">Belongs to the aldehyde dehydrogenase family.</text>
</comment>
<proteinExistence type="inferred from homology"/>
<dbReference type="InterPro" id="IPR016163">
    <property type="entry name" value="Ald_DH_C"/>
</dbReference>
<comment type="caution">
    <text evidence="5">The sequence shown here is derived from an EMBL/GenBank/DDBJ whole genome shotgun (WGS) entry which is preliminary data.</text>
</comment>
<dbReference type="Proteomes" id="UP001560267">
    <property type="component" value="Unassembled WGS sequence"/>
</dbReference>
<dbReference type="SUPFAM" id="SSF53720">
    <property type="entry name" value="ALDH-like"/>
    <property type="match status" value="1"/>
</dbReference>
<dbReference type="InterPro" id="IPR015590">
    <property type="entry name" value="Aldehyde_DH_dom"/>
</dbReference>
<dbReference type="Gene3D" id="3.40.309.10">
    <property type="entry name" value="Aldehyde Dehydrogenase, Chain A, domain 2"/>
    <property type="match status" value="1"/>
</dbReference>
<dbReference type="InterPro" id="IPR029510">
    <property type="entry name" value="Ald_DH_CS_GLU"/>
</dbReference>
<dbReference type="PROSITE" id="PS00070">
    <property type="entry name" value="ALDEHYDE_DEHYDR_CYS"/>
    <property type="match status" value="1"/>
</dbReference>
<evidence type="ECO:0000256" key="3">
    <source>
        <dbReference type="RuleBase" id="RU003345"/>
    </source>
</evidence>
<evidence type="ECO:0000259" key="4">
    <source>
        <dbReference type="Pfam" id="PF00171"/>
    </source>
</evidence>
<dbReference type="InterPro" id="IPR016162">
    <property type="entry name" value="Ald_DH_N"/>
</dbReference>
<keyword evidence="6" id="KW-1185">Reference proteome</keyword>
<evidence type="ECO:0000313" key="5">
    <source>
        <dbReference type="EMBL" id="MEX6430680.1"/>
    </source>
</evidence>
<evidence type="ECO:0000256" key="1">
    <source>
        <dbReference type="ARBA" id="ARBA00023002"/>
    </source>
</evidence>
<feature type="domain" description="Aldehyde dehydrogenase" evidence="4">
    <location>
        <begin position="6"/>
        <end position="448"/>
    </location>
</feature>
<dbReference type="Pfam" id="PF00171">
    <property type="entry name" value="Aldedh"/>
    <property type="match status" value="1"/>
</dbReference>